<dbReference type="AlphaFoldDB" id="A0A7Z0D3G8"/>
<dbReference type="GO" id="GO:0016740">
    <property type="term" value="F:transferase activity"/>
    <property type="evidence" value="ECO:0007669"/>
    <property type="project" value="InterPro"/>
</dbReference>
<dbReference type="InterPro" id="IPR005490">
    <property type="entry name" value="LD_TPept_cat_dom"/>
</dbReference>
<dbReference type="PANTHER" id="PTHR38589">
    <property type="entry name" value="BLR0621 PROTEIN"/>
    <property type="match status" value="1"/>
</dbReference>
<comment type="pathway">
    <text evidence="1">Cell wall biogenesis; peptidoglycan biosynthesis.</text>
</comment>
<dbReference type="GO" id="GO:0009252">
    <property type="term" value="P:peptidoglycan biosynthetic process"/>
    <property type="evidence" value="ECO:0007669"/>
    <property type="project" value="UniProtKB-KW"/>
</dbReference>
<evidence type="ECO:0000259" key="4">
    <source>
        <dbReference type="PROSITE" id="PS52029"/>
    </source>
</evidence>
<name>A0A7Z0D3G8_9MICO</name>
<evidence type="ECO:0000256" key="2">
    <source>
        <dbReference type="SAM" id="MobiDB-lite"/>
    </source>
</evidence>
<dbReference type="GO" id="GO:0071555">
    <property type="term" value="P:cell wall organization"/>
    <property type="evidence" value="ECO:0007669"/>
    <property type="project" value="UniProtKB-UniRule"/>
</dbReference>
<dbReference type="Proteomes" id="UP000539111">
    <property type="component" value="Unassembled WGS sequence"/>
</dbReference>
<reference evidence="5 6" key="1">
    <citation type="submission" date="2020-07" db="EMBL/GenBank/DDBJ databases">
        <title>Sequencing the genomes of 1000 actinobacteria strains.</title>
        <authorList>
            <person name="Klenk H.-P."/>
        </authorList>
    </citation>
    <scope>NUCLEOTIDE SEQUENCE [LARGE SCALE GENOMIC DNA]</scope>
    <source>
        <strain evidence="5 6">DSM 26341</strain>
    </source>
</reference>
<dbReference type="GO" id="GO:0008360">
    <property type="term" value="P:regulation of cell shape"/>
    <property type="evidence" value="ECO:0007669"/>
    <property type="project" value="UniProtKB-UniRule"/>
</dbReference>
<sequence length="264" mass="27936">MRHAASVVRTCLTACAAVGMTAAALTGCGGTLTAATDRARDASPSRSSAEPGDPIPGPGQRSPGTRPTRHAIPGIGPHTMRQIPKRTTQVLVSATETKTGSRAHTTMYRLVADGTWKAVDDWPGHNGKNGWKKHRSVGDATTPIGVFGLTDAGGYLANPGTKLSYDRDPAYRSAAAATYGDSFKKVFNYLIAINFNRVAGSKPTDSRHPHGAARGGKIWLHVDHHSPTHGCITLPQSGMKFLLTHLDPKARPVIVTGPKPVISR</sequence>
<feature type="active site" description="Nucleophile" evidence="1">
    <location>
        <position position="231"/>
    </location>
</feature>
<accession>A0A7Z0D3G8</accession>
<feature type="active site" description="Proton donor/acceptor" evidence="1">
    <location>
        <position position="221"/>
    </location>
</feature>
<comment type="caution">
    <text evidence="5">The sequence shown here is derived from an EMBL/GenBank/DDBJ whole genome shotgun (WGS) entry which is preliminary data.</text>
</comment>
<evidence type="ECO:0000256" key="3">
    <source>
        <dbReference type="SAM" id="SignalP"/>
    </source>
</evidence>
<dbReference type="Pfam" id="PF03734">
    <property type="entry name" value="YkuD"/>
    <property type="match status" value="1"/>
</dbReference>
<dbReference type="RefSeq" id="WP_179428568.1">
    <property type="nucleotide sequence ID" value="NZ_JACBZP010000001.1"/>
</dbReference>
<evidence type="ECO:0000256" key="1">
    <source>
        <dbReference type="PROSITE-ProRule" id="PRU01373"/>
    </source>
</evidence>
<feature type="domain" description="L,D-TPase catalytic" evidence="4">
    <location>
        <begin position="97"/>
        <end position="256"/>
    </location>
</feature>
<feature type="region of interest" description="Disordered" evidence="2">
    <location>
        <begin position="37"/>
        <end position="80"/>
    </location>
</feature>
<keyword evidence="1" id="KW-0133">Cell shape</keyword>
<evidence type="ECO:0000313" key="5">
    <source>
        <dbReference type="EMBL" id="NYI68187.1"/>
    </source>
</evidence>
<evidence type="ECO:0000313" key="6">
    <source>
        <dbReference type="Proteomes" id="UP000539111"/>
    </source>
</evidence>
<feature type="chain" id="PRO_5039608390" evidence="3">
    <location>
        <begin position="17"/>
        <end position="264"/>
    </location>
</feature>
<keyword evidence="3" id="KW-0732">Signal</keyword>
<dbReference type="PROSITE" id="PS51257">
    <property type="entry name" value="PROKAR_LIPOPROTEIN"/>
    <property type="match status" value="1"/>
</dbReference>
<feature type="signal peptide" evidence="3">
    <location>
        <begin position="1"/>
        <end position="16"/>
    </location>
</feature>
<gene>
    <name evidence="5" type="ORF">BJY26_002493</name>
</gene>
<protein>
    <submittedName>
        <fullName evidence="5">L,D-peptidoglycan transpeptidase YkuD (ErfK/YbiS/YcfS/YnhG family)</fullName>
    </submittedName>
</protein>
<dbReference type="PANTHER" id="PTHR38589:SF1">
    <property type="entry name" value="BLR0621 PROTEIN"/>
    <property type="match status" value="1"/>
</dbReference>
<dbReference type="PROSITE" id="PS52029">
    <property type="entry name" value="LD_TPASE"/>
    <property type="match status" value="1"/>
</dbReference>
<organism evidence="5 6">
    <name type="scientific">Spelaeicoccus albus</name>
    <dbReference type="NCBI Taxonomy" id="1280376"/>
    <lineage>
        <taxon>Bacteria</taxon>
        <taxon>Bacillati</taxon>
        <taxon>Actinomycetota</taxon>
        <taxon>Actinomycetes</taxon>
        <taxon>Micrococcales</taxon>
        <taxon>Brevibacteriaceae</taxon>
        <taxon>Spelaeicoccus</taxon>
    </lineage>
</organism>
<keyword evidence="1" id="KW-0573">Peptidoglycan synthesis</keyword>
<proteinExistence type="predicted"/>
<keyword evidence="1" id="KW-0961">Cell wall biogenesis/degradation</keyword>
<keyword evidence="6" id="KW-1185">Reference proteome</keyword>
<dbReference type="EMBL" id="JACBZP010000001">
    <property type="protein sequence ID" value="NYI68187.1"/>
    <property type="molecule type" value="Genomic_DNA"/>
</dbReference>